<name>A0A565C4U5_9BRAS</name>
<protein>
    <submittedName>
        <fullName evidence="2">Uncharacterized protein</fullName>
    </submittedName>
</protein>
<evidence type="ECO:0000313" key="3">
    <source>
        <dbReference type="Proteomes" id="UP000489600"/>
    </source>
</evidence>
<keyword evidence="1" id="KW-0472">Membrane</keyword>
<accession>A0A565C4U5</accession>
<keyword evidence="3" id="KW-1185">Reference proteome</keyword>
<dbReference type="OrthoDB" id="1001055at2759"/>
<keyword evidence="1" id="KW-1133">Transmembrane helix</keyword>
<comment type="caution">
    <text evidence="2">The sequence shown here is derived from an EMBL/GenBank/DDBJ whole genome shotgun (WGS) entry which is preliminary data.</text>
</comment>
<keyword evidence="1" id="KW-0812">Transmembrane</keyword>
<dbReference type="AlphaFoldDB" id="A0A565C4U5"/>
<evidence type="ECO:0000256" key="1">
    <source>
        <dbReference type="SAM" id="Phobius"/>
    </source>
</evidence>
<organism evidence="2 3">
    <name type="scientific">Arabis nemorensis</name>
    <dbReference type="NCBI Taxonomy" id="586526"/>
    <lineage>
        <taxon>Eukaryota</taxon>
        <taxon>Viridiplantae</taxon>
        <taxon>Streptophyta</taxon>
        <taxon>Embryophyta</taxon>
        <taxon>Tracheophyta</taxon>
        <taxon>Spermatophyta</taxon>
        <taxon>Magnoliopsida</taxon>
        <taxon>eudicotyledons</taxon>
        <taxon>Gunneridae</taxon>
        <taxon>Pentapetalae</taxon>
        <taxon>rosids</taxon>
        <taxon>malvids</taxon>
        <taxon>Brassicales</taxon>
        <taxon>Brassicaceae</taxon>
        <taxon>Arabideae</taxon>
        <taxon>Arabis</taxon>
    </lineage>
</organism>
<sequence length="73" mass="8327">MAFCEIDVDDETIDDKKKEDLDHNVQLFLGIIICIMSLHMYFAPPQTLVDLPVTHETHPKTLKQVTVEAKTDS</sequence>
<feature type="transmembrane region" description="Helical" evidence="1">
    <location>
        <begin position="25"/>
        <end position="43"/>
    </location>
</feature>
<dbReference type="Proteomes" id="UP000489600">
    <property type="component" value="Unassembled WGS sequence"/>
</dbReference>
<proteinExistence type="predicted"/>
<evidence type="ECO:0000313" key="2">
    <source>
        <dbReference type="EMBL" id="VVB08686.1"/>
    </source>
</evidence>
<reference evidence="2" key="1">
    <citation type="submission" date="2019-07" db="EMBL/GenBank/DDBJ databases">
        <authorList>
            <person name="Dittberner H."/>
        </authorList>
    </citation>
    <scope>NUCLEOTIDE SEQUENCE [LARGE SCALE GENOMIC DNA]</scope>
</reference>
<dbReference type="EMBL" id="CABITT030000006">
    <property type="protein sequence ID" value="VVB08686.1"/>
    <property type="molecule type" value="Genomic_DNA"/>
</dbReference>
<gene>
    <name evidence="2" type="ORF">ANE_LOCUS19130</name>
</gene>